<keyword evidence="4" id="KW-0539">Nucleus</keyword>
<reference evidence="7" key="2">
    <citation type="submission" date="2015-01" db="EMBL/GenBank/DDBJ databases">
        <title>Evolutionary Origins and Diversification of the Mycorrhizal Mutualists.</title>
        <authorList>
            <consortium name="DOE Joint Genome Institute"/>
            <consortium name="Mycorrhizal Genomics Consortium"/>
            <person name="Kohler A."/>
            <person name="Kuo A."/>
            <person name="Nagy L.G."/>
            <person name="Floudas D."/>
            <person name="Copeland A."/>
            <person name="Barry K.W."/>
            <person name="Cichocki N."/>
            <person name="Veneault-Fourrey C."/>
            <person name="LaButti K."/>
            <person name="Lindquist E.A."/>
            <person name="Lipzen A."/>
            <person name="Lundell T."/>
            <person name="Morin E."/>
            <person name="Murat C."/>
            <person name="Riley R."/>
            <person name="Ohm R."/>
            <person name="Sun H."/>
            <person name="Tunlid A."/>
            <person name="Henrissat B."/>
            <person name="Grigoriev I.V."/>
            <person name="Hibbett D.S."/>
            <person name="Martin F."/>
        </authorList>
    </citation>
    <scope>NUCLEOTIDE SEQUENCE [LARGE SCALE GENOMIC DNA]</scope>
    <source>
        <strain evidence="7">Zn</strain>
    </source>
</reference>
<comment type="similarity">
    <text evidence="2">Belongs to the RRP1 family.</text>
</comment>
<dbReference type="GO" id="GO:0006364">
    <property type="term" value="P:rRNA processing"/>
    <property type="evidence" value="ECO:0007669"/>
    <property type="project" value="UniProtKB-KW"/>
</dbReference>
<reference evidence="6 7" key="1">
    <citation type="submission" date="2014-04" db="EMBL/GenBank/DDBJ databases">
        <authorList>
            <consortium name="DOE Joint Genome Institute"/>
            <person name="Kuo A."/>
            <person name="Martino E."/>
            <person name="Perotto S."/>
            <person name="Kohler A."/>
            <person name="Nagy L.G."/>
            <person name="Floudas D."/>
            <person name="Copeland A."/>
            <person name="Barry K.W."/>
            <person name="Cichocki N."/>
            <person name="Veneault-Fourrey C."/>
            <person name="LaButti K."/>
            <person name="Lindquist E.A."/>
            <person name="Lipzen A."/>
            <person name="Lundell T."/>
            <person name="Morin E."/>
            <person name="Murat C."/>
            <person name="Sun H."/>
            <person name="Tunlid A."/>
            <person name="Henrissat B."/>
            <person name="Grigoriev I.V."/>
            <person name="Hibbett D.S."/>
            <person name="Martin F."/>
            <person name="Nordberg H.P."/>
            <person name="Cantor M.N."/>
            <person name="Hua S.X."/>
        </authorList>
    </citation>
    <scope>NUCLEOTIDE SEQUENCE [LARGE SCALE GENOMIC DNA]</scope>
    <source>
        <strain evidence="6 7">Zn</strain>
    </source>
</reference>
<gene>
    <name evidence="6" type="ORF">OIDMADRAFT_196468</name>
</gene>
<evidence type="ECO:0000313" key="7">
    <source>
        <dbReference type="Proteomes" id="UP000054321"/>
    </source>
</evidence>
<dbReference type="InterPro" id="IPR010301">
    <property type="entry name" value="RRP1"/>
</dbReference>
<evidence type="ECO:0008006" key="8">
    <source>
        <dbReference type="Google" id="ProtNLM"/>
    </source>
</evidence>
<dbReference type="OrthoDB" id="2019504at2759"/>
<dbReference type="InParanoid" id="A0A0C3HFC9"/>
<protein>
    <recommendedName>
        <fullName evidence="8">Ribosomal RNA-processing protein 1</fullName>
    </recommendedName>
</protein>
<dbReference type="GO" id="GO:0005634">
    <property type="term" value="C:nucleus"/>
    <property type="evidence" value="ECO:0007669"/>
    <property type="project" value="UniProtKB-SubCell"/>
</dbReference>
<dbReference type="GO" id="GO:0030687">
    <property type="term" value="C:preribosome, large subunit precursor"/>
    <property type="evidence" value="ECO:0007669"/>
    <property type="project" value="EnsemblFungi"/>
</dbReference>
<evidence type="ECO:0000256" key="5">
    <source>
        <dbReference type="SAM" id="MobiDB-lite"/>
    </source>
</evidence>
<evidence type="ECO:0000256" key="1">
    <source>
        <dbReference type="ARBA" id="ARBA00004123"/>
    </source>
</evidence>
<comment type="subcellular location">
    <subcellularLocation>
        <location evidence="1">Nucleus</location>
    </subcellularLocation>
</comment>
<dbReference type="GO" id="GO:0030688">
    <property type="term" value="C:preribosome, small subunit precursor"/>
    <property type="evidence" value="ECO:0007669"/>
    <property type="project" value="InterPro"/>
</dbReference>
<feature type="region of interest" description="Disordered" evidence="5">
    <location>
        <begin position="196"/>
        <end position="238"/>
    </location>
</feature>
<feature type="compositionally biased region" description="Acidic residues" evidence="5">
    <location>
        <begin position="226"/>
        <end position="238"/>
    </location>
</feature>
<dbReference type="Proteomes" id="UP000054321">
    <property type="component" value="Unassembled WGS sequence"/>
</dbReference>
<evidence type="ECO:0000256" key="3">
    <source>
        <dbReference type="ARBA" id="ARBA00022552"/>
    </source>
</evidence>
<evidence type="ECO:0000256" key="4">
    <source>
        <dbReference type="ARBA" id="ARBA00023242"/>
    </source>
</evidence>
<dbReference type="EMBL" id="KN832875">
    <property type="protein sequence ID" value="KIN01850.1"/>
    <property type="molecule type" value="Genomic_DNA"/>
</dbReference>
<accession>A0A0C3HFC9</accession>
<dbReference type="PANTHER" id="PTHR13026:SF0">
    <property type="entry name" value="RIBOSOMAL RNA PROCESSING 1B"/>
    <property type="match status" value="1"/>
</dbReference>
<dbReference type="FunCoup" id="A0A0C3HFC9">
    <property type="interactions" value="387"/>
</dbReference>
<dbReference type="SUPFAM" id="SSF48371">
    <property type="entry name" value="ARM repeat"/>
    <property type="match status" value="1"/>
</dbReference>
<proteinExistence type="inferred from homology"/>
<feature type="compositionally biased region" description="Basic and acidic residues" evidence="5">
    <location>
        <begin position="205"/>
        <end position="225"/>
    </location>
</feature>
<keyword evidence="7" id="KW-1185">Reference proteome</keyword>
<keyword evidence="3" id="KW-0698">rRNA processing</keyword>
<evidence type="ECO:0000313" key="6">
    <source>
        <dbReference type="EMBL" id="KIN01850.1"/>
    </source>
</evidence>
<evidence type="ECO:0000256" key="2">
    <source>
        <dbReference type="ARBA" id="ARBA00006374"/>
    </source>
</evidence>
<dbReference type="InterPro" id="IPR016024">
    <property type="entry name" value="ARM-type_fold"/>
</dbReference>
<dbReference type="STRING" id="913774.A0A0C3HFC9"/>
<dbReference type="PANTHER" id="PTHR13026">
    <property type="entry name" value="NNP-1 PROTEIN NOVEL NUCLEAR PROTEIN 1 NOP52"/>
    <property type="match status" value="1"/>
</dbReference>
<organism evidence="6 7">
    <name type="scientific">Oidiodendron maius (strain Zn)</name>
    <dbReference type="NCBI Taxonomy" id="913774"/>
    <lineage>
        <taxon>Eukaryota</taxon>
        <taxon>Fungi</taxon>
        <taxon>Dikarya</taxon>
        <taxon>Ascomycota</taxon>
        <taxon>Pezizomycotina</taxon>
        <taxon>Leotiomycetes</taxon>
        <taxon>Leotiomycetes incertae sedis</taxon>
        <taxon>Myxotrichaceae</taxon>
        <taxon>Oidiodendron</taxon>
    </lineage>
</organism>
<sequence length="238" mass="27666">MASDIQQTPFVKELAANDRQTRDKALQSLRTFLSGRRELPTLELLKLWKGLFYCMWMSDRPRTQQALADSLADLVSILPSSTVIPFLRAYWQTMQREWTNIDVLRMEKFLLLTRRYLGATFQVLQRGKWEEEIVREHVELLEEIPCNVEDMRIPNGMRFHVIDIYIDELERVGALESDEGRVLQALLQPLRRLAEKSPTKPVRTKAKEALGDERLPGNSKANEEDPPKEDDEWGGIED</sequence>
<dbReference type="AlphaFoldDB" id="A0A0C3HFC9"/>
<dbReference type="HOGENOM" id="CLU_022876_0_0_1"/>
<name>A0A0C3HFC9_OIDMZ</name>
<dbReference type="Pfam" id="PF05997">
    <property type="entry name" value="Nop52"/>
    <property type="match status" value="1"/>
</dbReference>